<keyword evidence="4" id="KW-1185">Reference proteome</keyword>
<evidence type="ECO:0000259" key="2">
    <source>
        <dbReference type="Pfam" id="PF06983"/>
    </source>
</evidence>
<dbReference type="Proteomes" id="UP000270616">
    <property type="component" value="Unassembled WGS sequence"/>
</dbReference>
<dbReference type="AlphaFoldDB" id="A0A3N4AEM5"/>
<accession>A0A3N4AEM5</accession>
<evidence type="ECO:0000313" key="3">
    <source>
        <dbReference type="EMBL" id="ROZ64703.1"/>
    </source>
</evidence>
<evidence type="ECO:0000313" key="4">
    <source>
        <dbReference type="Proteomes" id="UP000270616"/>
    </source>
</evidence>
<dbReference type="InterPro" id="IPR029068">
    <property type="entry name" value="Glyas_Bleomycin-R_OHBP_Dase"/>
</dbReference>
<dbReference type="InterPro" id="IPR028973">
    <property type="entry name" value="PhnB-like"/>
</dbReference>
<feature type="region of interest" description="Disordered" evidence="1">
    <location>
        <begin position="1"/>
        <end position="31"/>
    </location>
</feature>
<organism evidence="3 4">
    <name type="scientific">Kocuria soli</name>
    <dbReference type="NCBI Taxonomy" id="2485125"/>
    <lineage>
        <taxon>Bacteria</taxon>
        <taxon>Bacillati</taxon>
        <taxon>Actinomycetota</taxon>
        <taxon>Actinomycetes</taxon>
        <taxon>Micrococcales</taxon>
        <taxon>Micrococcaceae</taxon>
        <taxon>Kocuria</taxon>
    </lineage>
</organism>
<dbReference type="Pfam" id="PF06983">
    <property type="entry name" value="3-dmu-9_3-mt"/>
    <property type="match status" value="1"/>
</dbReference>
<name>A0A3N4AEM5_9MICC</name>
<gene>
    <name evidence="3" type="ORF">EDL96_02370</name>
</gene>
<evidence type="ECO:0000256" key="1">
    <source>
        <dbReference type="SAM" id="MobiDB-lite"/>
    </source>
</evidence>
<reference evidence="3 4" key="1">
    <citation type="submission" date="2018-10" db="EMBL/GenBank/DDBJ databases">
        <title>Kocuria sp. M5W7-7, whole genome shotgun sequence.</title>
        <authorList>
            <person name="Tuo L."/>
        </authorList>
    </citation>
    <scope>NUCLEOTIDE SEQUENCE [LARGE SCALE GENOMIC DNA]</scope>
    <source>
        <strain evidence="3 4">M5W7-7</strain>
    </source>
</reference>
<sequence>MDVAAAPPPSYGGTERPARATVPPPARERNTMSACRTCLSLDREKAVAAAELWTSLAPDSRIEKVIELDGPNDPVVIDLTIAGTPYQILGAPHMGDPTMASSFFLTVADQTELDRFWDGILAAGGEELECSWIRDPYGFFWQVVPQVLTDAMLGEDAAVRQAAVEVVWTQRRVVVAEVEKAVEASRS</sequence>
<dbReference type="EMBL" id="RKMF01000002">
    <property type="protein sequence ID" value="ROZ64703.1"/>
    <property type="molecule type" value="Genomic_DNA"/>
</dbReference>
<feature type="domain" description="PhnB-like" evidence="2">
    <location>
        <begin position="37"/>
        <end position="144"/>
    </location>
</feature>
<dbReference type="Gene3D" id="3.10.180.10">
    <property type="entry name" value="2,3-Dihydroxybiphenyl 1,2-Dioxygenase, domain 1"/>
    <property type="match status" value="1"/>
</dbReference>
<comment type="caution">
    <text evidence="3">The sequence shown here is derived from an EMBL/GenBank/DDBJ whole genome shotgun (WGS) entry which is preliminary data.</text>
</comment>
<dbReference type="SUPFAM" id="SSF54593">
    <property type="entry name" value="Glyoxalase/Bleomycin resistance protein/Dihydroxybiphenyl dioxygenase"/>
    <property type="match status" value="1"/>
</dbReference>
<proteinExistence type="predicted"/>
<protein>
    <submittedName>
        <fullName evidence="3">VOC family protein</fullName>
    </submittedName>
</protein>
<feature type="compositionally biased region" description="Pro residues" evidence="1">
    <location>
        <begin position="1"/>
        <end position="10"/>
    </location>
</feature>